<keyword evidence="1" id="KW-0547">Nucleotide-binding</keyword>
<evidence type="ECO:0000256" key="2">
    <source>
        <dbReference type="ARBA" id="ARBA00022840"/>
    </source>
</evidence>
<keyword evidence="5" id="KW-1185">Reference proteome</keyword>
<dbReference type="InterPro" id="IPR001245">
    <property type="entry name" value="Ser-Thr/Tyr_kinase_cat_dom"/>
</dbReference>
<evidence type="ECO:0000256" key="1">
    <source>
        <dbReference type="ARBA" id="ARBA00022741"/>
    </source>
</evidence>
<dbReference type="Pfam" id="PF07714">
    <property type="entry name" value="PK_Tyr_Ser-Thr"/>
    <property type="match status" value="1"/>
</dbReference>
<dbReference type="Gene3D" id="3.30.200.20">
    <property type="entry name" value="Phosphorylase Kinase, domain 1"/>
    <property type="match status" value="1"/>
</dbReference>
<keyword evidence="4" id="KW-0418">Kinase</keyword>
<dbReference type="PROSITE" id="PS50011">
    <property type="entry name" value="PROTEIN_KINASE_DOM"/>
    <property type="match status" value="1"/>
</dbReference>
<dbReference type="OrthoDB" id="4062651at2759"/>
<feature type="domain" description="Protein kinase" evidence="3">
    <location>
        <begin position="45"/>
        <end position="326"/>
    </location>
</feature>
<dbReference type="PANTHER" id="PTHR27005:SF283">
    <property type="entry name" value="OS02G0633066 PROTEIN"/>
    <property type="match status" value="1"/>
</dbReference>
<dbReference type="GO" id="GO:0005524">
    <property type="term" value="F:ATP binding"/>
    <property type="evidence" value="ECO:0007669"/>
    <property type="project" value="UniProtKB-KW"/>
</dbReference>
<gene>
    <name evidence="4" type="primary">WAK3</name>
    <name evidence="4" type="ORF">MA16_Dca013615</name>
</gene>
<protein>
    <submittedName>
        <fullName evidence="4">Wall-associated receptor kinase 3</fullName>
    </submittedName>
</protein>
<dbReference type="Proteomes" id="UP000233837">
    <property type="component" value="Unassembled WGS sequence"/>
</dbReference>
<keyword evidence="2" id="KW-0067">ATP-binding</keyword>
<dbReference type="Gene3D" id="1.10.510.10">
    <property type="entry name" value="Transferase(Phosphotransferase) domain 1"/>
    <property type="match status" value="1"/>
</dbReference>
<dbReference type="SUPFAM" id="SSF56112">
    <property type="entry name" value="Protein kinase-like (PK-like)"/>
    <property type="match status" value="1"/>
</dbReference>
<dbReference type="AlphaFoldDB" id="A0A2I0VUW0"/>
<dbReference type="PANTHER" id="PTHR27005">
    <property type="entry name" value="WALL-ASSOCIATED RECEPTOR KINASE-LIKE 21"/>
    <property type="match status" value="1"/>
</dbReference>
<reference evidence="4 5" key="2">
    <citation type="journal article" date="2017" name="Nature">
        <title>The Apostasia genome and the evolution of orchids.</title>
        <authorList>
            <person name="Zhang G.Q."/>
            <person name="Liu K.W."/>
            <person name="Li Z."/>
            <person name="Lohaus R."/>
            <person name="Hsiao Y.Y."/>
            <person name="Niu S.C."/>
            <person name="Wang J.Y."/>
            <person name="Lin Y.C."/>
            <person name="Xu Q."/>
            <person name="Chen L.J."/>
            <person name="Yoshida K."/>
            <person name="Fujiwara S."/>
            <person name="Wang Z.W."/>
            <person name="Zhang Y.Q."/>
            <person name="Mitsuda N."/>
            <person name="Wang M."/>
            <person name="Liu G.H."/>
            <person name="Pecoraro L."/>
            <person name="Huang H.X."/>
            <person name="Xiao X.J."/>
            <person name="Lin M."/>
            <person name="Wu X.Y."/>
            <person name="Wu W.L."/>
            <person name="Chen Y.Y."/>
            <person name="Chang S.B."/>
            <person name="Sakamoto S."/>
            <person name="Ohme-Takagi M."/>
            <person name="Yagi M."/>
            <person name="Zeng S.J."/>
            <person name="Shen C.Y."/>
            <person name="Yeh C.M."/>
            <person name="Luo Y.B."/>
            <person name="Tsai W.C."/>
            <person name="Van de Peer Y."/>
            <person name="Liu Z.J."/>
        </authorList>
    </citation>
    <scope>NUCLEOTIDE SEQUENCE [LARGE SCALE GENOMIC DNA]</scope>
    <source>
        <tissue evidence="4">The whole plant</tissue>
    </source>
</reference>
<name>A0A2I0VUW0_9ASPA</name>
<sequence length="327" mass="36547">MWPIDDNSCEQNGGEIFRRRLAELKISPTFRIFTAEELDRATDSYSESRIIGPGSNTDSIVYKGLLPATADNTHHHPIVAIKKWVSFSGHNIDQFISELISLSKHPADKHIVRIVGAGCDETPLPVVVYEYMPNGTLHHHIHELYGSLSWEDRLRIATMTAEALACLHSAIPNPQFHRGVKAKDILFDEGMVPKLSDFGARLMMVGCFTFLRIKKDRDGYLDPEFSNFSGRTVEKGDVYSFGVVMAELLTGEFPVSVEKGELGKRFREGVAAGRLLEMLEGRVREEAAGKEKVVEAVAEVARRCLMVSGEERPTLREVAEELRSFAT</sequence>
<evidence type="ECO:0000259" key="3">
    <source>
        <dbReference type="PROSITE" id="PS50011"/>
    </source>
</evidence>
<dbReference type="GO" id="GO:0005886">
    <property type="term" value="C:plasma membrane"/>
    <property type="evidence" value="ECO:0007669"/>
    <property type="project" value="TreeGrafter"/>
</dbReference>
<evidence type="ECO:0000313" key="4">
    <source>
        <dbReference type="EMBL" id="PKU67191.1"/>
    </source>
</evidence>
<dbReference type="InterPro" id="IPR000719">
    <property type="entry name" value="Prot_kinase_dom"/>
</dbReference>
<dbReference type="InterPro" id="IPR045274">
    <property type="entry name" value="WAK-like"/>
</dbReference>
<proteinExistence type="predicted"/>
<dbReference type="GO" id="GO:0004674">
    <property type="term" value="F:protein serine/threonine kinase activity"/>
    <property type="evidence" value="ECO:0007669"/>
    <property type="project" value="TreeGrafter"/>
</dbReference>
<keyword evidence="4" id="KW-0675">Receptor</keyword>
<organism evidence="4 5">
    <name type="scientific">Dendrobium catenatum</name>
    <dbReference type="NCBI Taxonomy" id="906689"/>
    <lineage>
        <taxon>Eukaryota</taxon>
        <taxon>Viridiplantae</taxon>
        <taxon>Streptophyta</taxon>
        <taxon>Embryophyta</taxon>
        <taxon>Tracheophyta</taxon>
        <taxon>Spermatophyta</taxon>
        <taxon>Magnoliopsida</taxon>
        <taxon>Liliopsida</taxon>
        <taxon>Asparagales</taxon>
        <taxon>Orchidaceae</taxon>
        <taxon>Epidendroideae</taxon>
        <taxon>Malaxideae</taxon>
        <taxon>Dendrobiinae</taxon>
        <taxon>Dendrobium</taxon>
    </lineage>
</organism>
<dbReference type="GO" id="GO:0007166">
    <property type="term" value="P:cell surface receptor signaling pathway"/>
    <property type="evidence" value="ECO:0007669"/>
    <property type="project" value="InterPro"/>
</dbReference>
<reference evidence="4 5" key="1">
    <citation type="journal article" date="2016" name="Sci. Rep.">
        <title>The Dendrobium catenatum Lindl. genome sequence provides insights into polysaccharide synthase, floral development and adaptive evolution.</title>
        <authorList>
            <person name="Zhang G.Q."/>
            <person name="Xu Q."/>
            <person name="Bian C."/>
            <person name="Tsai W.C."/>
            <person name="Yeh C.M."/>
            <person name="Liu K.W."/>
            <person name="Yoshida K."/>
            <person name="Zhang L.S."/>
            <person name="Chang S.B."/>
            <person name="Chen F."/>
            <person name="Shi Y."/>
            <person name="Su Y.Y."/>
            <person name="Zhang Y.Q."/>
            <person name="Chen L.J."/>
            <person name="Yin Y."/>
            <person name="Lin M."/>
            <person name="Huang H."/>
            <person name="Deng H."/>
            <person name="Wang Z.W."/>
            <person name="Zhu S.L."/>
            <person name="Zhao X."/>
            <person name="Deng C."/>
            <person name="Niu S.C."/>
            <person name="Huang J."/>
            <person name="Wang M."/>
            <person name="Liu G.H."/>
            <person name="Yang H.J."/>
            <person name="Xiao X.J."/>
            <person name="Hsiao Y.Y."/>
            <person name="Wu W.L."/>
            <person name="Chen Y.Y."/>
            <person name="Mitsuda N."/>
            <person name="Ohme-Takagi M."/>
            <person name="Luo Y.B."/>
            <person name="Van de Peer Y."/>
            <person name="Liu Z.J."/>
        </authorList>
    </citation>
    <scope>NUCLEOTIDE SEQUENCE [LARGE SCALE GENOMIC DNA]</scope>
    <source>
        <tissue evidence="4">The whole plant</tissue>
    </source>
</reference>
<keyword evidence="4" id="KW-0808">Transferase</keyword>
<dbReference type="InterPro" id="IPR011009">
    <property type="entry name" value="Kinase-like_dom_sf"/>
</dbReference>
<evidence type="ECO:0000313" key="5">
    <source>
        <dbReference type="Proteomes" id="UP000233837"/>
    </source>
</evidence>
<dbReference type="EMBL" id="KZ503216">
    <property type="protein sequence ID" value="PKU67191.1"/>
    <property type="molecule type" value="Genomic_DNA"/>
</dbReference>
<accession>A0A2I0VUW0</accession>